<keyword evidence="2" id="KW-1185">Reference proteome</keyword>
<evidence type="ECO:0000313" key="1">
    <source>
        <dbReference type="EMBL" id="KFM11306.1"/>
    </source>
</evidence>
<proteinExistence type="predicted"/>
<dbReference type="EMBL" id="KL226295">
    <property type="protein sequence ID" value="KFM11306.1"/>
    <property type="molecule type" value="Genomic_DNA"/>
</dbReference>
<feature type="non-terminal residue" evidence="1">
    <location>
        <position position="48"/>
    </location>
</feature>
<organism evidence="1 2">
    <name type="scientific">Aptenodytes forsteri</name>
    <name type="common">Emperor penguin</name>
    <dbReference type="NCBI Taxonomy" id="9233"/>
    <lineage>
        <taxon>Eukaryota</taxon>
        <taxon>Metazoa</taxon>
        <taxon>Chordata</taxon>
        <taxon>Craniata</taxon>
        <taxon>Vertebrata</taxon>
        <taxon>Euteleostomi</taxon>
        <taxon>Archelosauria</taxon>
        <taxon>Archosauria</taxon>
        <taxon>Dinosauria</taxon>
        <taxon>Saurischia</taxon>
        <taxon>Theropoda</taxon>
        <taxon>Coelurosauria</taxon>
        <taxon>Aves</taxon>
        <taxon>Neognathae</taxon>
        <taxon>Neoaves</taxon>
        <taxon>Aequornithes</taxon>
        <taxon>Sphenisciformes</taxon>
        <taxon>Spheniscidae</taxon>
        <taxon>Aptenodytes</taxon>
    </lineage>
</organism>
<name>A0A087RCV2_APTFO</name>
<dbReference type="Proteomes" id="UP000053286">
    <property type="component" value="Unassembled WGS sequence"/>
</dbReference>
<gene>
    <name evidence="1" type="ORF">AS27_13924</name>
</gene>
<feature type="non-terminal residue" evidence="1">
    <location>
        <position position="1"/>
    </location>
</feature>
<evidence type="ECO:0000313" key="2">
    <source>
        <dbReference type="Proteomes" id="UP000053286"/>
    </source>
</evidence>
<sequence>TGHSTSNQAEIDVTSAPRRNLDLHAQLLVLEMSFTSTLATSPVSLLYA</sequence>
<protein>
    <submittedName>
        <fullName evidence="1">Uncharacterized protein</fullName>
    </submittedName>
</protein>
<dbReference type="AlphaFoldDB" id="A0A087RCV2"/>
<accession>A0A087RCV2</accession>
<reference evidence="1 2" key="1">
    <citation type="submission" date="2014-04" db="EMBL/GenBank/DDBJ databases">
        <title>Genome evolution of avian class.</title>
        <authorList>
            <person name="Zhang G."/>
            <person name="Li C."/>
        </authorList>
    </citation>
    <scope>NUCLEOTIDE SEQUENCE [LARGE SCALE GENOMIC DNA]</scope>
    <source>
        <strain evidence="1">BGI_AS27</strain>
    </source>
</reference>